<comment type="similarity">
    <text evidence="1">Belongs to the glycosyl hydrolase 28 family.</text>
</comment>
<dbReference type="PANTHER" id="PTHR31339">
    <property type="entry name" value="PECTIN LYASE-RELATED"/>
    <property type="match status" value="1"/>
</dbReference>
<organism evidence="4">
    <name type="scientific">bioreactor metagenome</name>
    <dbReference type="NCBI Taxonomy" id="1076179"/>
    <lineage>
        <taxon>unclassified sequences</taxon>
        <taxon>metagenomes</taxon>
        <taxon>ecological metagenomes</taxon>
    </lineage>
</organism>
<dbReference type="SMART" id="SM00710">
    <property type="entry name" value="PbH1"/>
    <property type="match status" value="4"/>
</dbReference>
<protein>
    <recommendedName>
        <fullName evidence="5">Endo-polygalacturonase</fullName>
    </recommendedName>
</protein>
<dbReference type="Pfam" id="PF00295">
    <property type="entry name" value="Glyco_hydro_28"/>
    <property type="match status" value="1"/>
</dbReference>
<dbReference type="GO" id="GO:0005975">
    <property type="term" value="P:carbohydrate metabolic process"/>
    <property type="evidence" value="ECO:0007669"/>
    <property type="project" value="InterPro"/>
</dbReference>
<evidence type="ECO:0008006" key="5">
    <source>
        <dbReference type="Google" id="ProtNLM"/>
    </source>
</evidence>
<evidence type="ECO:0000313" key="4">
    <source>
        <dbReference type="EMBL" id="MPN10678.1"/>
    </source>
</evidence>
<dbReference type="InterPro" id="IPR006626">
    <property type="entry name" value="PbH1"/>
</dbReference>
<dbReference type="PANTHER" id="PTHR31339:SF9">
    <property type="entry name" value="PLASMIN AND FIBRONECTIN-BINDING PROTEIN A"/>
    <property type="match status" value="1"/>
</dbReference>
<dbReference type="EMBL" id="VSSQ01056840">
    <property type="protein sequence ID" value="MPN10678.1"/>
    <property type="molecule type" value="Genomic_DNA"/>
</dbReference>
<name>A0A645F8K2_9ZZZZ</name>
<dbReference type="GO" id="GO:0004650">
    <property type="term" value="F:polygalacturonase activity"/>
    <property type="evidence" value="ECO:0007669"/>
    <property type="project" value="InterPro"/>
</dbReference>
<dbReference type="InterPro" id="IPR012334">
    <property type="entry name" value="Pectin_lyas_fold"/>
</dbReference>
<evidence type="ECO:0000256" key="3">
    <source>
        <dbReference type="ARBA" id="ARBA00023295"/>
    </source>
</evidence>
<reference evidence="4" key="1">
    <citation type="submission" date="2019-08" db="EMBL/GenBank/DDBJ databases">
        <authorList>
            <person name="Kucharzyk K."/>
            <person name="Murdoch R.W."/>
            <person name="Higgins S."/>
            <person name="Loffler F."/>
        </authorList>
    </citation>
    <scope>NUCLEOTIDE SEQUENCE</scope>
</reference>
<dbReference type="InterPro" id="IPR011050">
    <property type="entry name" value="Pectin_lyase_fold/virulence"/>
</dbReference>
<sequence length="260" mass="28902">MRVFNDQRTRNGDGFDLDCCTRVMASNCDIDSGDDCIAIRANRMQLKDQSRESRGIVISNCILKTCCNAFRIGVGDGIIRDVTVSNIVIRETRTGICIVSKYAEHYPGVAIDNVLFDNIVMDCVRPFNLASNIRGTTDESTQAPIGRITFSNIRGRATRSSLLTGNPDCRLGDIDFRNIDLIYSGGGDIVRDGHYAEFGPHRAAPAGFYLENVHHVTLEDIRLAWLDADSRFEYGVIGKNTCDIRIRNSEFHKPNQGAFA</sequence>
<dbReference type="AlphaFoldDB" id="A0A645F8K2"/>
<gene>
    <name evidence="4" type="ORF">SDC9_157975</name>
</gene>
<accession>A0A645F8K2</accession>
<dbReference type="Gene3D" id="2.160.20.10">
    <property type="entry name" value="Single-stranded right-handed beta-helix, Pectin lyase-like"/>
    <property type="match status" value="1"/>
</dbReference>
<comment type="caution">
    <text evidence="4">The sequence shown here is derived from an EMBL/GenBank/DDBJ whole genome shotgun (WGS) entry which is preliminary data.</text>
</comment>
<keyword evidence="3" id="KW-0326">Glycosidase</keyword>
<dbReference type="InterPro" id="IPR051801">
    <property type="entry name" value="GH28_Enzymes"/>
</dbReference>
<proteinExistence type="inferred from homology"/>
<keyword evidence="2" id="KW-0378">Hydrolase</keyword>
<dbReference type="SUPFAM" id="SSF51126">
    <property type="entry name" value="Pectin lyase-like"/>
    <property type="match status" value="1"/>
</dbReference>
<dbReference type="InterPro" id="IPR000743">
    <property type="entry name" value="Glyco_hydro_28"/>
</dbReference>
<evidence type="ECO:0000256" key="1">
    <source>
        <dbReference type="ARBA" id="ARBA00008834"/>
    </source>
</evidence>
<evidence type="ECO:0000256" key="2">
    <source>
        <dbReference type="ARBA" id="ARBA00022801"/>
    </source>
</evidence>